<evidence type="ECO:0000313" key="3">
    <source>
        <dbReference type="Proteomes" id="UP001180724"/>
    </source>
</evidence>
<reference evidence="2" key="1">
    <citation type="submission" date="2024-05" db="EMBL/GenBank/DDBJ databases">
        <title>30 novel species of actinomycetes from the DSMZ collection.</title>
        <authorList>
            <person name="Nouioui I."/>
        </authorList>
    </citation>
    <scope>NUCLEOTIDE SEQUENCE</scope>
    <source>
        <strain evidence="2">DSM 40712</strain>
    </source>
</reference>
<protein>
    <recommendedName>
        <fullName evidence="4">XRE family transcriptional regulator</fullName>
    </recommendedName>
</protein>
<organism evidence="2 3">
    <name type="scientific">Streptomyces lancefieldiae</name>
    <dbReference type="NCBI Taxonomy" id="3075520"/>
    <lineage>
        <taxon>Bacteria</taxon>
        <taxon>Bacillati</taxon>
        <taxon>Actinomycetota</taxon>
        <taxon>Actinomycetes</taxon>
        <taxon>Kitasatosporales</taxon>
        <taxon>Streptomycetaceae</taxon>
        <taxon>Streptomyces</taxon>
    </lineage>
</organism>
<evidence type="ECO:0000313" key="2">
    <source>
        <dbReference type="EMBL" id="MDT0612652.1"/>
    </source>
</evidence>
<comment type="caution">
    <text evidence="2">The sequence shown here is derived from an EMBL/GenBank/DDBJ whole genome shotgun (WGS) entry which is preliminary data.</text>
</comment>
<name>A0ABU3AR20_9ACTN</name>
<evidence type="ECO:0000256" key="1">
    <source>
        <dbReference type="SAM" id="MobiDB-lite"/>
    </source>
</evidence>
<proteinExistence type="predicted"/>
<sequence>MAVPDELAPFDTKAGSQIPSLAGDATALPPDRRRQLRQLAQSLPRHSRKQPTPPPPAHEQYQPSHGALLVHMLGNRNLNWTASAKTLYHLTGRLLAAATIGAIGHGRKEVTPDLLADFAILLGIPAHDLAALTGTDPPDQTPPQNPAATDVAELIWDIRSLTSTQVQHINDKAKALQQD</sequence>
<evidence type="ECO:0008006" key="4">
    <source>
        <dbReference type="Google" id="ProtNLM"/>
    </source>
</evidence>
<gene>
    <name evidence="2" type="ORF">RM812_20895</name>
</gene>
<dbReference type="Proteomes" id="UP001180724">
    <property type="component" value="Unassembled WGS sequence"/>
</dbReference>
<dbReference type="EMBL" id="JAVRFH010000021">
    <property type="protein sequence ID" value="MDT0612652.1"/>
    <property type="molecule type" value="Genomic_DNA"/>
</dbReference>
<feature type="region of interest" description="Disordered" evidence="1">
    <location>
        <begin position="1"/>
        <end position="62"/>
    </location>
</feature>
<keyword evidence="3" id="KW-1185">Reference proteome</keyword>
<dbReference type="RefSeq" id="WP_311574682.1">
    <property type="nucleotide sequence ID" value="NZ_JAVRFH010000021.1"/>
</dbReference>
<accession>A0ABU3AR20</accession>